<comment type="caution">
    <text evidence="1">The sequence shown here is derived from an EMBL/GenBank/DDBJ whole genome shotgun (WGS) entry which is preliminary data.</text>
</comment>
<proteinExistence type="predicted"/>
<name>A0A1R2D1T0_9CILI</name>
<accession>A0A1R2D1T0</accession>
<keyword evidence="2" id="KW-1185">Reference proteome</keyword>
<dbReference type="Proteomes" id="UP000187209">
    <property type="component" value="Unassembled WGS sequence"/>
</dbReference>
<organism evidence="1 2">
    <name type="scientific">Stentor coeruleus</name>
    <dbReference type="NCBI Taxonomy" id="5963"/>
    <lineage>
        <taxon>Eukaryota</taxon>
        <taxon>Sar</taxon>
        <taxon>Alveolata</taxon>
        <taxon>Ciliophora</taxon>
        <taxon>Postciliodesmatophora</taxon>
        <taxon>Heterotrichea</taxon>
        <taxon>Heterotrichida</taxon>
        <taxon>Stentoridae</taxon>
        <taxon>Stentor</taxon>
    </lineage>
</organism>
<dbReference type="AlphaFoldDB" id="A0A1R2D1T0"/>
<protein>
    <submittedName>
        <fullName evidence="1">Uncharacterized protein</fullName>
    </submittedName>
</protein>
<evidence type="ECO:0000313" key="1">
    <source>
        <dbReference type="EMBL" id="OMJ95215.1"/>
    </source>
</evidence>
<dbReference type="EMBL" id="MPUH01000015">
    <property type="protein sequence ID" value="OMJ95215.1"/>
    <property type="molecule type" value="Genomic_DNA"/>
</dbReference>
<evidence type="ECO:0000313" key="2">
    <source>
        <dbReference type="Proteomes" id="UP000187209"/>
    </source>
</evidence>
<sequence>MNYTYYLAYKKMFFRLGRALSNFSKQNTSQVVQESAEIEYQKVIKVLENKDNYTPEKAKIIIKNYFLLHSNNLKLGKNINWASNQVLRNSLEKIFSIIDSLGPGDIFLLISNLRILRIKNEEYWEILQEKFIQNISEINAKNIPSYALSFSHAKIKNAHLWNLIEQKIMSEVYPDYQFVSKGVCQLYKALGDLRIGSDDLRKNLEKNAKNLLNELTVEEIIKILIEHSIRKSIDPDFFELSLKKISDSIDNCDRKIIINALEISVSLGAQEKYIKQFEKCVLESINEMKISDFVLICNCYGKLDENRRSEERKEFIAKIEKNYMARRDNLLEKAFYNMVLRQVRIFWGFAKNNVCSNEKIWKDYLEILANVNDYDIDLALKGPVEELKEFGKGRNLI</sequence>
<reference evidence="1 2" key="1">
    <citation type="submission" date="2016-11" db="EMBL/GenBank/DDBJ databases">
        <title>The macronuclear genome of Stentor coeruleus: a giant cell with tiny introns.</title>
        <authorList>
            <person name="Slabodnick M."/>
            <person name="Ruby J.G."/>
            <person name="Reiff S.B."/>
            <person name="Swart E.C."/>
            <person name="Gosai S."/>
            <person name="Prabakaran S."/>
            <person name="Witkowska E."/>
            <person name="Larue G.E."/>
            <person name="Fisher S."/>
            <person name="Freeman R.M."/>
            <person name="Gunawardena J."/>
            <person name="Chu W."/>
            <person name="Stover N.A."/>
            <person name="Gregory B.D."/>
            <person name="Nowacki M."/>
            <person name="Derisi J."/>
            <person name="Roy S.W."/>
            <person name="Marshall W.F."/>
            <person name="Sood P."/>
        </authorList>
    </citation>
    <scope>NUCLEOTIDE SEQUENCE [LARGE SCALE GENOMIC DNA]</scope>
    <source>
        <strain evidence="1">WM001</strain>
    </source>
</reference>
<gene>
    <name evidence="1" type="ORF">SteCoe_1421</name>
</gene>